<name>A0A6A4P0J0_LUPAL</name>
<dbReference type="AlphaFoldDB" id="A0A6A4P0J0"/>
<proteinExistence type="predicted"/>
<accession>A0A6A4P0J0</accession>
<dbReference type="EMBL" id="WOCE01000015">
    <property type="protein sequence ID" value="KAE9598293.1"/>
    <property type="molecule type" value="Genomic_DNA"/>
</dbReference>
<organism evidence="2 3">
    <name type="scientific">Lupinus albus</name>
    <name type="common">White lupine</name>
    <name type="synonym">Lupinus termis</name>
    <dbReference type="NCBI Taxonomy" id="3870"/>
    <lineage>
        <taxon>Eukaryota</taxon>
        <taxon>Viridiplantae</taxon>
        <taxon>Streptophyta</taxon>
        <taxon>Embryophyta</taxon>
        <taxon>Tracheophyta</taxon>
        <taxon>Spermatophyta</taxon>
        <taxon>Magnoliopsida</taxon>
        <taxon>eudicotyledons</taxon>
        <taxon>Gunneridae</taxon>
        <taxon>Pentapetalae</taxon>
        <taxon>rosids</taxon>
        <taxon>fabids</taxon>
        <taxon>Fabales</taxon>
        <taxon>Fabaceae</taxon>
        <taxon>Papilionoideae</taxon>
        <taxon>50 kb inversion clade</taxon>
        <taxon>genistoids sensu lato</taxon>
        <taxon>core genistoids</taxon>
        <taxon>Genisteae</taxon>
        <taxon>Lupinus</taxon>
    </lineage>
</organism>
<reference evidence="3" key="1">
    <citation type="journal article" date="2020" name="Nat. Commun.">
        <title>Genome sequence of the cluster root forming white lupin.</title>
        <authorList>
            <person name="Hufnagel B."/>
            <person name="Marques A."/>
            <person name="Soriano A."/>
            <person name="Marques L."/>
            <person name="Divol F."/>
            <person name="Doumas P."/>
            <person name="Sallet E."/>
            <person name="Mancinotti D."/>
            <person name="Carrere S."/>
            <person name="Marande W."/>
            <person name="Arribat S."/>
            <person name="Keller J."/>
            <person name="Huneau C."/>
            <person name="Blein T."/>
            <person name="Aime D."/>
            <person name="Laguerre M."/>
            <person name="Taylor J."/>
            <person name="Schubert V."/>
            <person name="Nelson M."/>
            <person name="Geu-Flores F."/>
            <person name="Crespi M."/>
            <person name="Gallardo-Guerrero K."/>
            <person name="Delaux P.-M."/>
            <person name="Salse J."/>
            <person name="Berges H."/>
            <person name="Guyot R."/>
            <person name="Gouzy J."/>
            <person name="Peret B."/>
        </authorList>
    </citation>
    <scope>NUCLEOTIDE SEQUENCE [LARGE SCALE GENOMIC DNA]</scope>
    <source>
        <strain evidence="3">cv. Amiga</strain>
    </source>
</reference>
<feature type="region of interest" description="Disordered" evidence="1">
    <location>
        <begin position="35"/>
        <end position="55"/>
    </location>
</feature>
<evidence type="ECO:0000313" key="3">
    <source>
        <dbReference type="Proteomes" id="UP000447434"/>
    </source>
</evidence>
<dbReference type="Proteomes" id="UP000447434">
    <property type="component" value="Chromosome 15"/>
</dbReference>
<sequence length="55" mass="6023">MQMLKGGPLSSPKYHCCSNISNMYMGSEVGDLIWQKGSNSSKPSEPPGFDMCLRP</sequence>
<gene>
    <name evidence="2" type="ORF">Lalb_Chr15g0079061</name>
</gene>
<evidence type="ECO:0000256" key="1">
    <source>
        <dbReference type="SAM" id="MobiDB-lite"/>
    </source>
</evidence>
<comment type="caution">
    <text evidence="2">The sequence shown here is derived from an EMBL/GenBank/DDBJ whole genome shotgun (WGS) entry which is preliminary data.</text>
</comment>
<evidence type="ECO:0000313" key="2">
    <source>
        <dbReference type="EMBL" id="KAE9598293.1"/>
    </source>
</evidence>
<keyword evidence="3" id="KW-1185">Reference proteome</keyword>
<protein>
    <submittedName>
        <fullName evidence="2">Uncharacterized protein</fullName>
    </submittedName>
</protein>